<evidence type="ECO:0000256" key="2">
    <source>
        <dbReference type="SAM" id="SignalP"/>
    </source>
</evidence>
<evidence type="ECO:0000313" key="4">
    <source>
        <dbReference type="Proteomes" id="UP000609879"/>
    </source>
</evidence>
<keyword evidence="1" id="KW-0472">Membrane</keyword>
<evidence type="ECO:0008006" key="5">
    <source>
        <dbReference type="Google" id="ProtNLM"/>
    </source>
</evidence>
<evidence type="ECO:0000313" key="3">
    <source>
        <dbReference type="EMBL" id="GID74544.1"/>
    </source>
</evidence>
<evidence type="ECO:0000256" key="1">
    <source>
        <dbReference type="SAM" id="Phobius"/>
    </source>
</evidence>
<feature type="transmembrane region" description="Helical" evidence="1">
    <location>
        <begin position="117"/>
        <end position="135"/>
    </location>
</feature>
<keyword evidence="2" id="KW-0732">Signal</keyword>
<protein>
    <recommendedName>
        <fullName evidence="5">Integral membrane protein</fullName>
    </recommendedName>
</protein>
<dbReference type="RefSeq" id="WP_203763082.1">
    <property type="nucleotide sequence ID" value="NZ_BAAABO010000012.1"/>
</dbReference>
<reference evidence="3 4" key="1">
    <citation type="submission" date="2021-01" db="EMBL/GenBank/DDBJ databases">
        <title>Whole genome shotgun sequence of Actinoplanes deccanensis NBRC 13994.</title>
        <authorList>
            <person name="Komaki H."/>
            <person name="Tamura T."/>
        </authorList>
    </citation>
    <scope>NUCLEOTIDE SEQUENCE [LARGE SCALE GENOMIC DNA]</scope>
    <source>
        <strain evidence="3 4">NBRC 13994</strain>
    </source>
</reference>
<accession>A0ABQ3Y3H2</accession>
<sequence>MSAVHAEIRKLLTLPSLLVTAALTAAAALLPEPAPYRQVGFLIFGVLSATHEFQGQFRTSLLAVPDRPRLVAAKVAALVAVAGPLTLLTPATSAYLLATTLTAAGAGLLLRRTLPSVAVTLTAYLIVGPLLRARFPASAPWLPDTALLQPSRGAAATVVCTMAVLAAAVAVLARRDAA</sequence>
<keyword evidence="1" id="KW-0812">Transmembrane</keyword>
<keyword evidence="1" id="KW-1133">Transmembrane helix</keyword>
<feature type="chain" id="PRO_5046929990" description="Integral membrane protein" evidence="2">
    <location>
        <begin position="28"/>
        <end position="178"/>
    </location>
</feature>
<dbReference type="Proteomes" id="UP000609879">
    <property type="component" value="Unassembled WGS sequence"/>
</dbReference>
<keyword evidence="4" id="KW-1185">Reference proteome</keyword>
<gene>
    <name evidence="3" type="ORF">Ade02nite_31850</name>
</gene>
<dbReference type="EMBL" id="BOMI01000062">
    <property type="protein sequence ID" value="GID74544.1"/>
    <property type="molecule type" value="Genomic_DNA"/>
</dbReference>
<feature type="transmembrane region" description="Helical" evidence="1">
    <location>
        <begin position="155"/>
        <end position="173"/>
    </location>
</feature>
<feature type="transmembrane region" description="Helical" evidence="1">
    <location>
        <begin position="69"/>
        <end position="87"/>
    </location>
</feature>
<organism evidence="3 4">
    <name type="scientific">Paractinoplanes deccanensis</name>
    <dbReference type="NCBI Taxonomy" id="113561"/>
    <lineage>
        <taxon>Bacteria</taxon>
        <taxon>Bacillati</taxon>
        <taxon>Actinomycetota</taxon>
        <taxon>Actinomycetes</taxon>
        <taxon>Micromonosporales</taxon>
        <taxon>Micromonosporaceae</taxon>
        <taxon>Paractinoplanes</taxon>
    </lineage>
</organism>
<name>A0ABQ3Y3H2_9ACTN</name>
<feature type="signal peptide" evidence="2">
    <location>
        <begin position="1"/>
        <end position="27"/>
    </location>
</feature>
<comment type="caution">
    <text evidence="3">The sequence shown here is derived from an EMBL/GenBank/DDBJ whole genome shotgun (WGS) entry which is preliminary data.</text>
</comment>
<proteinExistence type="predicted"/>